<dbReference type="PROSITE" id="PS00658">
    <property type="entry name" value="FORK_HEAD_2"/>
    <property type="match status" value="1"/>
</dbReference>
<dbReference type="CDD" id="cd20027">
    <property type="entry name" value="FH_FOXL1"/>
    <property type="match status" value="1"/>
</dbReference>
<dbReference type="GeneID" id="106460772"/>
<dbReference type="InterPro" id="IPR036388">
    <property type="entry name" value="WH-like_DNA-bd_sf"/>
</dbReference>
<protein>
    <submittedName>
        <fullName evidence="7">Forkhead box C1-A-like</fullName>
    </submittedName>
</protein>
<name>A0ABM1B6T5_LIMPO</name>
<feature type="compositionally biased region" description="Basic and acidic residues" evidence="4">
    <location>
        <begin position="196"/>
        <end position="210"/>
    </location>
</feature>
<dbReference type="SUPFAM" id="SSF46785">
    <property type="entry name" value="Winged helix' DNA-binding domain"/>
    <property type="match status" value="1"/>
</dbReference>
<dbReference type="RefSeq" id="XP_013775961.2">
    <property type="nucleotide sequence ID" value="XM_013920507.2"/>
</dbReference>
<feature type="compositionally biased region" description="Polar residues" evidence="4">
    <location>
        <begin position="274"/>
        <end position="287"/>
    </location>
</feature>
<keyword evidence="1 3" id="KW-0238">DNA-binding</keyword>
<dbReference type="InterPro" id="IPR036390">
    <property type="entry name" value="WH_DNA-bd_sf"/>
</dbReference>
<reference evidence="7" key="1">
    <citation type="submission" date="2025-08" db="UniProtKB">
        <authorList>
            <consortium name="RefSeq"/>
        </authorList>
    </citation>
    <scope>IDENTIFICATION</scope>
    <source>
        <tissue evidence="7">Muscle</tissue>
    </source>
</reference>
<dbReference type="Proteomes" id="UP000694941">
    <property type="component" value="Unplaced"/>
</dbReference>
<dbReference type="PANTHER" id="PTHR11829:SF388">
    <property type="entry name" value="FORK HEAD DOMAIN-CONTAINING PROTEIN L1-RELATED"/>
    <property type="match status" value="1"/>
</dbReference>
<organism evidence="6 7">
    <name type="scientific">Limulus polyphemus</name>
    <name type="common">Atlantic horseshoe crab</name>
    <dbReference type="NCBI Taxonomy" id="6850"/>
    <lineage>
        <taxon>Eukaryota</taxon>
        <taxon>Metazoa</taxon>
        <taxon>Ecdysozoa</taxon>
        <taxon>Arthropoda</taxon>
        <taxon>Chelicerata</taxon>
        <taxon>Merostomata</taxon>
        <taxon>Xiphosura</taxon>
        <taxon>Limulidae</taxon>
        <taxon>Limulus</taxon>
    </lineage>
</organism>
<dbReference type="PANTHER" id="PTHR11829">
    <property type="entry name" value="FORKHEAD BOX PROTEIN"/>
    <property type="match status" value="1"/>
</dbReference>
<dbReference type="PROSITE" id="PS00657">
    <property type="entry name" value="FORK_HEAD_1"/>
    <property type="match status" value="1"/>
</dbReference>
<keyword evidence="6" id="KW-1185">Reference proteome</keyword>
<evidence type="ECO:0000313" key="7">
    <source>
        <dbReference type="RefSeq" id="XP_013775961.2"/>
    </source>
</evidence>
<dbReference type="PROSITE" id="PS50039">
    <property type="entry name" value="FORK_HEAD_3"/>
    <property type="match status" value="1"/>
</dbReference>
<evidence type="ECO:0000259" key="5">
    <source>
        <dbReference type="PROSITE" id="PS50039"/>
    </source>
</evidence>
<evidence type="ECO:0000313" key="6">
    <source>
        <dbReference type="Proteomes" id="UP000694941"/>
    </source>
</evidence>
<dbReference type="InterPro" id="IPR047514">
    <property type="entry name" value="FH_FOXL1"/>
</dbReference>
<proteinExistence type="predicted"/>
<dbReference type="SMART" id="SM00339">
    <property type="entry name" value="FH"/>
    <property type="match status" value="1"/>
</dbReference>
<gene>
    <name evidence="7" type="primary">LOC106460772</name>
</gene>
<dbReference type="Gene3D" id="1.10.10.10">
    <property type="entry name" value="Winged helix-like DNA-binding domain superfamily/Winged helix DNA-binding domain"/>
    <property type="match status" value="1"/>
</dbReference>
<keyword evidence="2 3" id="KW-0539">Nucleus</keyword>
<evidence type="ECO:0000256" key="1">
    <source>
        <dbReference type="ARBA" id="ARBA00023125"/>
    </source>
</evidence>
<feature type="DNA-binding region" description="Fork-head" evidence="3">
    <location>
        <begin position="97"/>
        <end position="191"/>
    </location>
</feature>
<dbReference type="InterPro" id="IPR050211">
    <property type="entry name" value="FOX_domain-containing"/>
</dbReference>
<comment type="subcellular location">
    <subcellularLocation>
        <location evidence="3">Nucleus</location>
    </subcellularLocation>
</comment>
<feature type="compositionally biased region" description="Basic and acidic residues" evidence="4">
    <location>
        <begin position="219"/>
        <end position="234"/>
    </location>
</feature>
<feature type="region of interest" description="Disordered" evidence="4">
    <location>
        <begin position="196"/>
        <end position="247"/>
    </location>
</feature>
<evidence type="ECO:0000256" key="3">
    <source>
        <dbReference type="PROSITE-ProRule" id="PRU00089"/>
    </source>
</evidence>
<evidence type="ECO:0000256" key="2">
    <source>
        <dbReference type="ARBA" id="ARBA00023242"/>
    </source>
</evidence>
<evidence type="ECO:0000256" key="4">
    <source>
        <dbReference type="SAM" id="MobiDB-lite"/>
    </source>
</evidence>
<accession>A0ABM1B6T5</accession>
<dbReference type="PRINTS" id="PR00053">
    <property type="entry name" value="FORKHEAD"/>
</dbReference>
<feature type="region of interest" description="Disordered" evidence="4">
    <location>
        <begin position="274"/>
        <end position="305"/>
    </location>
</feature>
<dbReference type="InterPro" id="IPR001766">
    <property type="entry name" value="Fork_head_dom"/>
</dbReference>
<dbReference type="Pfam" id="PF00250">
    <property type="entry name" value="Forkhead"/>
    <property type="match status" value="1"/>
</dbReference>
<dbReference type="InterPro" id="IPR018122">
    <property type="entry name" value="TF_fork_head_CS_1"/>
</dbReference>
<dbReference type="InterPro" id="IPR030456">
    <property type="entry name" value="TF_fork_head_CS_2"/>
</dbReference>
<feature type="domain" description="Fork-head" evidence="5">
    <location>
        <begin position="97"/>
        <end position="191"/>
    </location>
</feature>
<sequence length="560" mass="62081">MHPLYGEQQNYYHYSRYPTMAVNSMMHSSGGVVPNYTNSGVVPTYTNSGVVPTYTNQQQILPDQYSNSVIRHSGYKSPYSSSLSQHPSLFPAKDMVKPPYSYIALIAMAIQNAPEKKITLNGIYQFIMDRFPFYRENKQGWQNSIRHNLSLNECFLKVPRDDNKPGKGSYWTLDPDSSNMFDNGSYLRRRRRFKKKESFHGKEGSEEPKKKQLKPQKGGSKEENPVFRNREQRKGLKKTQPNQTDLAFKTNYCMNSSNNNSTSEGSSIVVEASRVQTNSPGRSGSPTSDKKMFKNTSKSEPLEDFGLPSCMQHKDYKFKTKLNSFLISSASLGNVLSDDTLDTTCARNHSVVNTLMSPREQSPMRAVSSVDTSTGMMSSIAQNGGFIKTFSRKTMYPCGVISDFSACNSSQQTMGYSCAASPCMYQSDNNSLCSVLENLNNAGGLSNITGSTTGHCISTSNNLFSLIPDQNSYSSTGQSLSVSNSWYSSSDPTVSVSQALPVDAFSTVNGIPCVREMFESQRLLTTESSSNPSCQVEFTGGSTSYPVRLANSGYYDCNRF</sequence>